<name>A0ACA9RE96_9GLOM</name>
<protein>
    <submittedName>
        <fullName evidence="1">12635_t:CDS:1</fullName>
    </submittedName>
</protein>
<comment type="caution">
    <text evidence="1">The sequence shown here is derived from an EMBL/GenBank/DDBJ whole genome shotgun (WGS) entry which is preliminary data.</text>
</comment>
<dbReference type="EMBL" id="CAJVPW010067709">
    <property type="protein sequence ID" value="CAG8789519.1"/>
    <property type="molecule type" value="Genomic_DNA"/>
</dbReference>
<sequence>MAKIAKQKLKKAKELAEISKISIKKMTNTQLKKAIEADIEKLKALLPIDCAVLDENDPDTWDKNACDEMLENIEKVKEIVESQNGLND</sequence>
<evidence type="ECO:0000313" key="2">
    <source>
        <dbReference type="Proteomes" id="UP000789366"/>
    </source>
</evidence>
<keyword evidence="2" id="KW-1185">Reference proteome</keyword>
<organism evidence="1 2">
    <name type="scientific">Cetraspora pellucida</name>
    <dbReference type="NCBI Taxonomy" id="1433469"/>
    <lineage>
        <taxon>Eukaryota</taxon>
        <taxon>Fungi</taxon>
        <taxon>Fungi incertae sedis</taxon>
        <taxon>Mucoromycota</taxon>
        <taxon>Glomeromycotina</taxon>
        <taxon>Glomeromycetes</taxon>
        <taxon>Diversisporales</taxon>
        <taxon>Gigasporaceae</taxon>
        <taxon>Cetraspora</taxon>
    </lineage>
</organism>
<reference evidence="1" key="1">
    <citation type="submission" date="2021-06" db="EMBL/GenBank/DDBJ databases">
        <authorList>
            <person name="Kallberg Y."/>
            <person name="Tangrot J."/>
            <person name="Rosling A."/>
        </authorList>
    </citation>
    <scope>NUCLEOTIDE SEQUENCE</scope>
    <source>
        <strain evidence="1">28 12/20/2015</strain>
    </source>
</reference>
<accession>A0ACA9RE96</accession>
<proteinExistence type="predicted"/>
<evidence type="ECO:0000313" key="1">
    <source>
        <dbReference type="EMBL" id="CAG8789519.1"/>
    </source>
</evidence>
<feature type="non-terminal residue" evidence="1">
    <location>
        <position position="1"/>
    </location>
</feature>
<dbReference type="Proteomes" id="UP000789366">
    <property type="component" value="Unassembled WGS sequence"/>
</dbReference>
<gene>
    <name evidence="1" type="ORF">SPELUC_LOCUS17095</name>
</gene>
<feature type="non-terminal residue" evidence="1">
    <location>
        <position position="88"/>
    </location>
</feature>